<dbReference type="InterPro" id="IPR009071">
    <property type="entry name" value="HMG_box_dom"/>
</dbReference>
<dbReference type="Pfam" id="PF00505">
    <property type="entry name" value="HMG_box"/>
    <property type="match status" value="1"/>
</dbReference>
<dbReference type="InterPro" id="IPR050140">
    <property type="entry name" value="SRY-related_HMG-box_TF-like"/>
</dbReference>
<dbReference type="FunFam" id="1.10.30.10:FF:000002">
    <property type="entry name" value="transcription factor Sox-2"/>
    <property type="match status" value="1"/>
</dbReference>
<dbReference type="AlphaFoldDB" id="A0A3M6UJC1"/>
<evidence type="ECO:0000256" key="5">
    <source>
        <dbReference type="SAM" id="MobiDB-lite"/>
    </source>
</evidence>
<dbReference type="PANTHER" id="PTHR10270:SF317">
    <property type="entry name" value="TRANSCRIPTION FACTOR SOX-15-RELATED"/>
    <property type="match status" value="1"/>
</dbReference>
<feature type="compositionally biased region" description="Polar residues" evidence="5">
    <location>
        <begin position="46"/>
        <end position="58"/>
    </location>
</feature>
<dbReference type="GO" id="GO:0005634">
    <property type="term" value="C:nucleus"/>
    <property type="evidence" value="ECO:0007669"/>
    <property type="project" value="UniProtKB-SubCell"/>
</dbReference>
<dbReference type="STRING" id="46731.A0A3M6UJC1"/>
<dbReference type="EMBL" id="RCHS01001430">
    <property type="protein sequence ID" value="RMX53458.1"/>
    <property type="molecule type" value="Genomic_DNA"/>
</dbReference>
<keyword evidence="8" id="KW-1185">Reference proteome</keyword>
<feature type="DNA-binding region" description="HMG box" evidence="4">
    <location>
        <begin position="140"/>
        <end position="208"/>
    </location>
</feature>
<name>A0A3M6UJC1_POCDA</name>
<feature type="compositionally biased region" description="Basic residues" evidence="5">
    <location>
        <begin position="210"/>
        <end position="222"/>
    </location>
</feature>
<dbReference type="Gene3D" id="1.10.30.10">
    <property type="entry name" value="High mobility group box domain"/>
    <property type="match status" value="1"/>
</dbReference>
<dbReference type="SMART" id="SM00398">
    <property type="entry name" value="HMG"/>
    <property type="match status" value="1"/>
</dbReference>
<evidence type="ECO:0000256" key="4">
    <source>
        <dbReference type="PROSITE-ProRule" id="PRU00267"/>
    </source>
</evidence>
<organism evidence="7 8">
    <name type="scientific">Pocillopora damicornis</name>
    <name type="common">Cauliflower coral</name>
    <name type="synonym">Millepora damicornis</name>
    <dbReference type="NCBI Taxonomy" id="46731"/>
    <lineage>
        <taxon>Eukaryota</taxon>
        <taxon>Metazoa</taxon>
        <taxon>Cnidaria</taxon>
        <taxon>Anthozoa</taxon>
        <taxon>Hexacorallia</taxon>
        <taxon>Scleractinia</taxon>
        <taxon>Astrocoeniina</taxon>
        <taxon>Pocilloporidae</taxon>
        <taxon>Pocillopora</taxon>
    </lineage>
</organism>
<evidence type="ECO:0000259" key="6">
    <source>
        <dbReference type="PROSITE" id="PS50118"/>
    </source>
</evidence>
<accession>A0A3M6UJC1</accession>
<dbReference type="InterPro" id="IPR036910">
    <property type="entry name" value="HMG_box_dom_sf"/>
</dbReference>
<dbReference type="SUPFAM" id="SSF47095">
    <property type="entry name" value="HMG-box"/>
    <property type="match status" value="1"/>
</dbReference>
<comment type="caution">
    <text evidence="7">The sequence shown here is derived from an EMBL/GenBank/DDBJ whole genome shotgun (WGS) entry which is preliminary data.</text>
</comment>
<proteinExistence type="predicted"/>
<keyword evidence="3 4" id="KW-0539">Nucleus</keyword>
<dbReference type="GO" id="GO:0000978">
    <property type="term" value="F:RNA polymerase II cis-regulatory region sequence-specific DNA binding"/>
    <property type="evidence" value="ECO:0007669"/>
    <property type="project" value="TreeGrafter"/>
</dbReference>
<keyword evidence="2 4" id="KW-0238">DNA-binding</keyword>
<evidence type="ECO:0000256" key="2">
    <source>
        <dbReference type="ARBA" id="ARBA00023125"/>
    </source>
</evidence>
<evidence type="ECO:0000313" key="8">
    <source>
        <dbReference type="Proteomes" id="UP000275408"/>
    </source>
</evidence>
<evidence type="ECO:0000256" key="3">
    <source>
        <dbReference type="ARBA" id="ARBA00023242"/>
    </source>
</evidence>
<evidence type="ECO:0000313" key="7">
    <source>
        <dbReference type="EMBL" id="RMX53458.1"/>
    </source>
</evidence>
<feature type="region of interest" description="Disordered" evidence="5">
    <location>
        <begin position="46"/>
        <end position="69"/>
    </location>
</feature>
<feature type="domain" description="HMG box" evidence="6">
    <location>
        <begin position="140"/>
        <end position="208"/>
    </location>
</feature>
<dbReference type="GO" id="GO:0030154">
    <property type="term" value="P:cell differentiation"/>
    <property type="evidence" value="ECO:0007669"/>
    <property type="project" value="TreeGrafter"/>
</dbReference>
<reference evidence="7 8" key="1">
    <citation type="journal article" date="2018" name="Sci. Rep.">
        <title>Comparative analysis of the Pocillopora damicornis genome highlights role of immune system in coral evolution.</title>
        <authorList>
            <person name="Cunning R."/>
            <person name="Bay R.A."/>
            <person name="Gillette P."/>
            <person name="Baker A.C."/>
            <person name="Traylor-Knowles N."/>
        </authorList>
    </citation>
    <scope>NUCLEOTIDE SEQUENCE [LARGE SCALE GENOMIC DNA]</scope>
    <source>
        <strain evidence="7">RSMAS</strain>
        <tissue evidence="7">Whole animal</tissue>
    </source>
</reference>
<gene>
    <name evidence="7" type="ORF">pdam_00013287</name>
</gene>
<protein>
    <recommendedName>
        <fullName evidence="6">HMG box domain-containing protein</fullName>
    </recommendedName>
</protein>
<sequence>MSPLNHVIKKLIFNSLVTSITRVLAYQRHHSSRELGRRIFLKSEENSSALTSPRPYNSTEREEMHGDDRMLLSDRRTVRNKRIPAPLPQILNPLGFDNPIGVCHPQLPRHSQNYAKLLGSMDQGAVAKKDPAMENDSDRIKRPMNAFMVWAQVERRRLADANPELHNAELSKILGQAWRSLNGSQKRPYVEEAERLRQQHIKDHPDYKYRPRRRKHPKRVCKKMTSSTPPNCAVIRNPKETTAHVSHSTSGAECGQLAVNPAEENLMNFGQSSAPIPFANGDLRLTHLGGHSTLPNLSEISLPTPETSPGSDEFGSEFNFPTCWQDLQSAPTSVQIKSHSTSPPPYVGVSTSNSAPVSPIYLTNGGLQVPNSVPMMPGSANTQLQPNDTSANQIFYFAQHIRELLPEGDFNREEFDQYLDGTETANIMCDVAW</sequence>
<dbReference type="PROSITE" id="PS50118">
    <property type="entry name" value="HMG_BOX_2"/>
    <property type="match status" value="1"/>
</dbReference>
<dbReference type="GO" id="GO:0001228">
    <property type="term" value="F:DNA-binding transcription activator activity, RNA polymerase II-specific"/>
    <property type="evidence" value="ECO:0007669"/>
    <property type="project" value="TreeGrafter"/>
</dbReference>
<dbReference type="CDD" id="cd22004">
    <property type="entry name" value="HMG-box_SOX"/>
    <property type="match status" value="1"/>
</dbReference>
<dbReference type="PANTHER" id="PTHR10270">
    <property type="entry name" value="SOX TRANSCRIPTION FACTOR"/>
    <property type="match status" value="1"/>
</dbReference>
<dbReference type="OrthoDB" id="6247875at2759"/>
<feature type="compositionally biased region" description="Basic and acidic residues" evidence="5">
    <location>
        <begin position="59"/>
        <end position="69"/>
    </location>
</feature>
<feature type="region of interest" description="Disordered" evidence="5">
    <location>
        <begin position="208"/>
        <end position="231"/>
    </location>
</feature>
<comment type="subcellular location">
    <subcellularLocation>
        <location evidence="1">Nucleus</location>
    </subcellularLocation>
</comment>
<evidence type="ECO:0000256" key="1">
    <source>
        <dbReference type="ARBA" id="ARBA00004123"/>
    </source>
</evidence>
<dbReference type="Proteomes" id="UP000275408">
    <property type="component" value="Unassembled WGS sequence"/>
</dbReference>